<evidence type="ECO:0000313" key="2">
    <source>
        <dbReference type="EMBL" id="MBB5712818.1"/>
    </source>
</evidence>
<dbReference type="Proteomes" id="UP000527143">
    <property type="component" value="Unassembled WGS sequence"/>
</dbReference>
<proteinExistence type="predicted"/>
<protein>
    <submittedName>
        <fullName evidence="2">Uncharacterized protein</fullName>
    </submittedName>
</protein>
<organism evidence="2 3">
    <name type="scientific">Sphingomonas xinjiangensis</name>
    <dbReference type="NCBI Taxonomy" id="643568"/>
    <lineage>
        <taxon>Bacteria</taxon>
        <taxon>Pseudomonadati</taxon>
        <taxon>Pseudomonadota</taxon>
        <taxon>Alphaproteobacteria</taxon>
        <taxon>Sphingomonadales</taxon>
        <taxon>Sphingomonadaceae</taxon>
        <taxon>Sphingomonas</taxon>
    </lineage>
</organism>
<gene>
    <name evidence="2" type="ORF">FHT02_004079</name>
</gene>
<evidence type="ECO:0000313" key="3">
    <source>
        <dbReference type="Proteomes" id="UP000527143"/>
    </source>
</evidence>
<evidence type="ECO:0000256" key="1">
    <source>
        <dbReference type="SAM" id="MobiDB-lite"/>
    </source>
</evidence>
<dbReference type="EMBL" id="JACIJF010000026">
    <property type="protein sequence ID" value="MBB5712818.1"/>
    <property type="molecule type" value="Genomic_DNA"/>
</dbReference>
<name>A0A840YT18_9SPHN</name>
<comment type="caution">
    <text evidence="2">The sequence shown here is derived from an EMBL/GenBank/DDBJ whole genome shotgun (WGS) entry which is preliminary data.</text>
</comment>
<accession>A0A840YT18</accession>
<sequence length="107" mass="12418">MSRYKLEPRADRNDVDHAIVGWDRPLETFFAQVFSTASPNEDPIVWVGADYGSYAPLKRRSLWWSRSRPYRWERAQNCFKIMRTGPQGHLVGRSKQPSRASARAHQG</sequence>
<dbReference type="AlphaFoldDB" id="A0A840YT18"/>
<reference evidence="2 3" key="1">
    <citation type="submission" date="2020-08" db="EMBL/GenBank/DDBJ databases">
        <title>Genomic Encyclopedia of Type Strains, Phase IV (KMG-IV): sequencing the most valuable type-strain genomes for metagenomic binning, comparative biology and taxonomic classification.</title>
        <authorList>
            <person name="Goeker M."/>
        </authorList>
    </citation>
    <scope>NUCLEOTIDE SEQUENCE [LARGE SCALE GENOMIC DNA]</scope>
    <source>
        <strain evidence="2 3">DSM 26736</strain>
    </source>
</reference>
<keyword evidence="3" id="KW-1185">Reference proteome</keyword>
<feature type="region of interest" description="Disordered" evidence="1">
    <location>
        <begin position="86"/>
        <end position="107"/>
    </location>
</feature>